<proteinExistence type="predicted"/>
<organism evidence="3 4">
    <name type="scientific">Flavobacterium psychrophilum</name>
    <dbReference type="NCBI Taxonomy" id="96345"/>
    <lineage>
        <taxon>Bacteria</taxon>
        <taxon>Pseudomonadati</taxon>
        <taxon>Bacteroidota</taxon>
        <taxon>Flavobacteriia</taxon>
        <taxon>Flavobacteriales</taxon>
        <taxon>Flavobacteriaceae</taxon>
        <taxon>Flavobacterium</taxon>
    </lineage>
</organism>
<dbReference type="PROSITE" id="PS50943">
    <property type="entry name" value="HTH_CROC1"/>
    <property type="match status" value="1"/>
</dbReference>
<dbReference type="RefSeq" id="WP_063742645.1">
    <property type="nucleotide sequence ID" value="NZ_CP059075.1"/>
</dbReference>
<dbReference type="SUPFAM" id="SSF47413">
    <property type="entry name" value="lambda repressor-like DNA-binding domains"/>
    <property type="match status" value="1"/>
</dbReference>
<evidence type="ECO:0000259" key="2">
    <source>
        <dbReference type="PROSITE" id="PS50943"/>
    </source>
</evidence>
<gene>
    <name evidence="3" type="ORF">H0H26_06995</name>
</gene>
<dbReference type="GO" id="GO:0003677">
    <property type="term" value="F:DNA binding"/>
    <property type="evidence" value="ECO:0007669"/>
    <property type="project" value="InterPro"/>
</dbReference>
<evidence type="ECO:0000313" key="4">
    <source>
        <dbReference type="Proteomes" id="UP000596329"/>
    </source>
</evidence>
<protein>
    <recommendedName>
        <fullName evidence="2">HTH cro/C1-type domain-containing protein</fullName>
    </recommendedName>
</protein>
<evidence type="ECO:0000256" key="1">
    <source>
        <dbReference type="SAM" id="Coils"/>
    </source>
</evidence>
<name>A0A7U2RC98_FLAPS</name>
<accession>A0A7U2RC98</accession>
<dbReference type="Gene3D" id="1.10.260.40">
    <property type="entry name" value="lambda repressor-like DNA-binding domains"/>
    <property type="match status" value="1"/>
</dbReference>
<dbReference type="AlphaFoldDB" id="A0A7U2RC98"/>
<keyword evidence="1" id="KW-0175">Coiled coil</keyword>
<sequence length="146" mass="17064">MKKLINTRFVEAVEFIIYSDNGDNKSKVAAVLDLKPSTFSEILKKRTNVSAELISIFCLYYNISVEWIMIGKGEMTKDWRFSEDDTTVDNQDLENHIKLKEDFEKLKSDYSLLKENNDLLRFKINALEEKERLQDKSIHPATPVDR</sequence>
<dbReference type="Proteomes" id="UP000596329">
    <property type="component" value="Chromosome"/>
</dbReference>
<dbReference type="InterPro" id="IPR001387">
    <property type="entry name" value="Cro/C1-type_HTH"/>
</dbReference>
<feature type="domain" description="HTH cro/C1-type" evidence="2">
    <location>
        <begin position="26"/>
        <end position="68"/>
    </location>
</feature>
<dbReference type="EMBL" id="CP059075">
    <property type="protein sequence ID" value="QRE05327.1"/>
    <property type="molecule type" value="Genomic_DNA"/>
</dbReference>
<feature type="coiled-coil region" evidence="1">
    <location>
        <begin position="96"/>
        <end position="130"/>
    </location>
</feature>
<dbReference type="InterPro" id="IPR010982">
    <property type="entry name" value="Lambda_DNA-bd_dom_sf"/>
</dbReference>
<evidence type="ECO:0000313" key="3">
    <source>
        <dbReference type="EMBL" id="QRE05327.1"/>
    </source>
</evidence>
<reference evidence="3 4" key="1">
    <citation type="submission" date="2020-07" db="EMBL/GenBank/DDBJ databases">
        <title>Genomic characterization of Flavobacterium psychrophilum strains.</title>
        <authorList>
            <person name="Castillo D."/>
            <person name="Jorgensen J."/>
            <person name="Middelboe M."/>
        </authorList>
    </citation>
    <scope>NUCLEOTIDE SEQUENCE [LARGE SCALE GENOMIC DNA]</scope>
    <source>
        <strain evidence="3 4">FPS-R7</strain>
    </source>
</reference>